<dbReference type="Gene3D" id="3.20.20.300">
    <property type="entry name" value="Glycoside hydrolase, family 3, N-terminal domain"/>
    <property type="match status" value="1"/>
</dbReference>
<reference evidence="3" key="1">
    <citation type="submission" date="2021-03" db="EMBL/GenBank/DDBJ databases">
        <authorList>
            <person name="Li Z."/>
            <person name="Yang C."/>
        </authorList>
    </citation>
    <scope>NUCLEOTIDE SEQUENCE</scope>
    <source>
        <strain evidence="3">Dzin_1.0</strain>
        <tissue evidence="3">Leaf</tissue>
    </source>
</reference>
<dbReference type="SUPFAM" id="SSF51445">
    <property type="entry name" value="(Trans)glycosidases"/>
    <property type="match status" value="1"/>
</dbReference>
<dbReference type="InterPro" id="IPR036962">
    <property type="entry name" value="Glyco_hydro_3_N_sf"/>
</dbReference>
<protein>
    <recommendedName>
        <fullName evidence="2">Glycoside hydrolase family 3 N-terminal domain-containing protein</fullName>
    </recommendedName>
</protein>
<dbReference type="Proteomes" id="UP001085076">
    <property type="component" value="Miscellaneous, Linkage group lg01"/>
</dbReference>
<name>A0A9D5D638_9LILI</name>
<dbReference type="Pfam" id="PF00933">
    <property type="entry name" value="Glyco_hydro_3"/>
    <property type="match status" value="1"/>
</dbReference>
<dbReference type="PANTHER" id="PTHR42721">
    <property type="entry name" value="SUGAR HYDROLASE-RELATED"/>
    <property type="match status" value="1"/>
</dbReference>
<organism evidence="3 4">
    <name type="scientific">Dioscorea zingiberensis</name>
    <dbReference type="NCBI Taxonomy" id="325984"/>
    <lineage>
        <taxon>Eukaryota</taxon>
        <taxon>Viridiplantae</taxon>
        <taxon>Streptophyta</taxon>
        <taxon>Embryophyta</taxon>
        <taxon>Tracheophyta</taxon>
        <taxon>Spermatophyta</taxon>
        <taxon>Magnoliopsida</taxon>
        <taxon>Liliopsida</taxon>
        <taxon>Dioscoreales</taxon>
        <taxon>Dioscoreaceae</taxon>
        <taxon>Dioscorea</taxon>
    </lineage>
</organism>
<dbReference type="GO" id="GO:0045493">
    <property type="term" value="P:xylan catabolic process"/>
    <property type="evidence" value="ECO:0007669"/>
    <property type="project" value="InterPro"/>
</dbReference>
<dbReference type="InterPro" id="IPR017853">
    <property type="entry name" value="GH"/>
</dbReference>
<feature type="domain" description="Glycoside hydrolase family 3 N-terminal" evidence="2">
    <location>
        <begin position="1"/>
        <end position="74"/>
    </location>
</feature>
<dbReference type="GO" id="GO:0009044">
    <property type="term" value="F:xylan 1,4-beta-xylosidase activity"/>
    <property type="evidence" value="ECO:0007669"/>
    <property type="project" value="InterPro"/>
</dbReference>
<comment type="caution">
    <text evidence="3">The sequence shown here is derived from an EMBL/GenBank/DDBJ whole genome shotgun (WGS) entry which is preliminary data.</text>
</comment>
<keyword evidence="4" id="KW-1185">Reference proteome</keyword>
<dbReference type="InterPro" id="IPR001764">
    <property type="entry name" value="Glyco_hydro_3_N"/>
</dbReference>
<keyword evidence="1" id="KW-0378">Hydrolase</keyword>
<dbReference type="AlphaFoldDB" id="A0A9D5D638"/>
<evidence type="ECO:0000313" key="3">
    <source>
        <dbReference type="EMBL" id="KAJ0985798.1"/>
    </source>
</evidence>
<gene>
    <name evidence="3" type="ORF">J5N97_004154</name>
</gene>
<evidence type="ECO:0000313" key="4">
    <source>
        <dbReference type="Proteomes" id="UP001085076"/>
    </source>
</evidence>
<evidence type="ECO:0000256" key="1">
    <source>
        <dbReference type="ARBA" id="ARBA00022801"/>
    </source>
</evidence>
<proteinExistence type="predicted"/>
<sequence>MCSFNNINGIPVYANPKLMSQTFRGEWNLHGYIVSDCDSVQVIAERQKWLHDSPEDVVAQTLKARLDLGLWMGRNSLLPNIC</sequence>
<dbReference type="InterPro" id="IPR044993">
    <property type="entry name" value="BXL"/>
</dbReference>
<dbReference type="GO" id="GO:0031222">
    <property type="term" value="P:arabinan catabolic process"/>
    <property type="evidence" value="ECO:0007669"/>
    <property type="project" value="TreeGrafter"/>
</dbReference>
<dbReference type="EMBL" id="JAGGNH010000001">
    <property type="protein sequence ID" value="KAJ0985798.1"/>
    <property type="molecule type" value="Genomic_DNA"/>
</dbReference>
<dbReference type="PANTHER" id="PTHR42721:SF11">
    <property type="entry name" value="BETA-D-XYLOSIDASE 5-RELATED"/>
    <property type="match status" value="1"/>
</dbReference>
<accession>A0A9D5D638</accession>
<evidence type="ECO:0000259" key="2">
    <source>
        <dbReference type="Pfam" id="PF00933"/>
    </source>
</evidence>
<reference evidence="3" key="2">
    <citation type="journal article" date="2022" name="Hortic Res">
        <title>The genome of Dioscorea zingiberensis sheds light on the biosynthesis, origin and evolution of the medicinally important diosgenin saponins.</title>
        <authorList>
            <person name="Li Y."/>
            <person name="Tan C."/>
            <person name="Li Z."/>
            <person name="Guo J."/>
            <person name="Li S."/>
            <person name="Chen X."/>
            <person name="Wang C."/>
            <person name="Dai X."/>
            <person name="Yang H."/>
            <person name="Song W."/>
            <person name="Hou L."/>
            <person name="Xu J."/>
            <person name="Tong Z."/>
            <person name="Xu A."/>
            <person name="Yuan X."/>
            <person name="Wang W."/>
            <person name="Yang Q."/>
            <person name="Chen L."/>
            <person name="Sun Z."/>
            <person name="Wang K."/>
            <person name="Pan B."/>
            <person name="Chen J."/>
            <person name="Bao Y."/>
            <person name="Liu F."/>
            <person name="Qi X."/>
            <person name="Gang D.R."/>
            <person name="Wen J."/>
            <person name="Li J."/>
        </authorList>
    </citation>
    <scope>NUCLEOTIDE SEQUENCE</scope>
    <source>
        <strain evidence="3">Dzin_1.0</strain>
    </source>
</reference>
<dbReference type="OrthoDB" id="1731767at2759"/>
<dbReference type="GO" id="GO:0046556">
    <property type="term" value="F:alpha-L-arabinofuranosidase activity"/>
    <property type="evidence" value="ECO:0007669"/>
    <property type="project" value="TreeGrafter"/>
</dbReference>